<sequence length="84" mass="9363">MTMPVSLPIHVDAELLALAEQAAEWRHLTLEAFVNAVIRRAAEADLRLAAKIHEAEESLDRGEFHTQEEVEAWFAQQIGQAAAE</sequence>
<dbReference type="EMBL" id="BMIH01000002">
    <property type="protein sequence ID" value="GGB25186.1"/>
    <property type="molecule type" value="Genomic_DNA"/>
</dbReference>
<accession>A0A916SZU6</accession>
<gene>
    <name evidence="1" type="ORF">GCM10011380_13460</name>
</gene>
<comment type="caution">
    <text evidence="1">The sequence shown here is derived from an EMBL/GenBank/DDBJ whole genome shotgun (WGS) entry which is preliminary data.</text>
</comment>
<organism evidence="1 2">
    <name type="scientific">Sphingomonas metalli</name>
    <dbReference type="NCBI Taxonomy" id="1779358"/>
    <lineage>
        <taxon>Bacteria</taxon>
        <taxon>Pseudomonadati</taxon>
        <taxon>Pseudomonadota</taxon>
        <taxon>Alphaproteobacteria</taxon>
        <taxon>Sphingomonadales</taxon>
        <taxon>Sphingomonadaceae</taxon>
        <taxon>Sphingomonas</taxon>
    </lineage>
</organism>
<evidence type="ECO:0000313" key="1">
    <source>
        <dbReference type="EMBL" id="GGB25186.1"/>
    </source>
</evidence>
<reference evidence="1" key="1">
    <citation type="journal article" date="2014" name="Int. J. Syst. Evol. Microbiol.">
        <title>Complete genome sequence of Corynebacterium casei LMG S-19264T (=DSM 44701T), isolated from a smear-ripened cheese.</title>
        <authorList>
            <consortium name="US DOE Joint Genome Institute (JGI-PGF)"/>
            <person name="Walter F."/>
            <person name="Albersmeier A."/>
            <person name="Kalinowski J."/>
            <person name="Ruckert C."/>
        </authorList>
    </citation>
    <scope>NUCLEOTIDE SEQUENCE</scope>
    <source>
        <strain evidence="1">CGMCC 1.15330</strain>
    </source>
</reference>
<protein>
    <submittedName>
        <fullName evidence="1">Uncharacterized protein</fullName>
    </submittedName>
</protein>
<proteinExistence type="predicted"/>
<reference evidence="1" key="2">
    <citation type="submission" date="2020-09" db="EMBL/GenBank/DDBJ databases">
        <authorList>
            <person name="Sun Q."/>
            <person name="Zhou Y."/>
        </authorList>
    </citation>
    <scope>NUCLEOTIDE SEQUENCE</scope>
    <source>
        <strain evidence="1">CGMCC 1.15330</strain>
    </source>
</reference>
<dbReference type="AlphaFoldDB" id="A0A916SZU6"/>
<keyword evidence="2" id="KW-1185">Reference proteome</keyword>
<name>A0A916SZU6_9SPHN</name>
<evidence type="ECO:0000313" key="2">
    <source>
        <dbReference type="Proteomes" id="UP000623067"/>
    </source>
</evidence>
<dbReference type="RefSeq" id="WP_188657990.1">
    <property type="nucleotide sequence ID" value="NZ_BMIH01000002.1"/>
</dbReference>
<dbReference type="Proteomes" id="UP000623067">
    <property type="component" value="Unassembled WGS sequence"/>
</dbReference>